<dbReference type="EMBL" id="WTYJ01000001">
    <property type="protein sequence ID" value="MXO98094.1"/>
    <property type="molecule type" value="Genomic_DNA"/>
</dbReference>
<comment type="caution">
    <text evidence="7">The sequence shown here is derived from an EMBL/GenBank/DDBJ whole genome shotgun (WGS) entry which is preliminary data.</text>
</comment>
<evidence type="ECO:0000313" key="7">
    <source>
        <dbReference type="EMBL" id="MXO98094.1"/>
    </source>
</evidence>
<dbReference type="InterPro" id="IPR037518">
    <property type="entry name" value="MPN"/>
</dbReference>
<evidence type="ECO:0000256" key="1">
    <source>
        <dbReference type="ARBA" id="ARBA00022670"/>
    </source>
</evidence>
<dbReference type="SMART" id="SM00232">
    <property type="entry name" value="JAB_MPN"/>
    <property type="match status" value="1"/>
</dbReference>
<evidence type="ECO:0000256" key="5">
    <source>
        <dbReference type="ARBA" id="ARBA00023049"/>
    </source>
</evidence>
<name>A0A6I4TQE0_9SPHN</name>
<dbReference type="GO" id="GO:0008270">
    <property type="term" value="F:zinc ion binding"/>
    <property type="evidence" value="ECO:0007669"/>
    <property type="project" value="TreeGrafter"/>
</dbReference>
<keyword evidence="8" id="KW-1185">Reference proteome</keyword>
<evidence type="ECO:0000256" key="3">
    <source>
        <dbReference type="ARBA" id="ARBA00022801"/>
    </source>
</evidence>
<keyword evidence="4" id="KW-0862">Zinc</keyword>
<keyword evidence="1" id="KW-0645">Protease</keyword>
<feature type="domain" description="MPN" evidence="6">
    <location>
        <begin position="3"/>
        <end position="131"/>
    </location>
</feature>
<dbReference type="InterPro" id="IPR000555">
    <property type="entry name" value="JAMM/MPN+_dom"/>
</dbReference>
<keyword evidence="3" id="KW-0378">Hydrolase</keyword>
<dbReference type="GO" id="GO:0006508">
    <property type="term" value="P:proteolysis"/>
    <property type="evidence" value="ECO:0007669"/>
    <property type="project" value="UniProtKB-KW"/>
</dbReference>
<dbReference type="Gene3D" id="3.40.140.10">
    <property type="entry name" value="Cytidine Deaminase, domain 2"/>
    <property type="match status" value="1"/>
</dbReference>
<organism evidence="7 8">
    <name type="scientific">Croceibacterium xixiisoli</name>
    <dbReference type="NCBI Taxonomy" id="1476466"/>
    <lineage>
        <taxon>Bacteria</taxon>
        <taxon>Pseudomonadati</taxon>
        <taxon>Pseudomonadota</taxon>
        <taxon>Alphaproteobacteria</taxon>
        <taxon>Sphingomonadales</taxon>
        <taxon>Erythrobacteraceae</taxon>
        <taxon>Croceibacterium</taxon>
    </lineage>
</organism>
<dbReference type="PROSITE" id="PS50249">
    <property type="entry name" value="MPN"/>
    <property type="match status" value="1"/>
</dbReference>
<dbReference type="Pfam" id="PF14464">
    <property type="entry name" value="Prok-JAB"/>
    <property type="match status" value="1"/>
</dbReference>
<keyword evidence="2" id="KW-0479">Metal-binding</keyword>
<dbReference type="Proteomes" id="UP000469430">
    <property type="component" value="Unassembled WGS sequence"/>
</dbReference>
<dbReference type="InterPro" id="IPR028090">
    <property type="entry name" value="JAB_dom_prok"/>
</dbReference>
<accession>A0A6I4TQE0</accession>
<dbReference type="PANTHER" id="PTHR34858:SF1">
    <property type="entry name" value="CYSO-CYSTEINE PEPTIDASE"/>
    <property type="match status" value="1"/>
</dbReference>
<protein>
    <submittedName>
        <fullName evidence="7">Peptidase</fullName>
    </submittedName>
</protein>
<dbReference type="AlphaFoldDB" id="A0A6I4TQE0"/>
<dbReference type="OrthoDB" id="9802958at2"/>
<dbReference type="PANTHER" id="PTHR34858">
    <property type="entry name" value="CYSO-CYSTEINE PEPTIDASE"/>
    <property type="match status" value="1"/>
</dbReference>
<dbReference type="CDD" id="cd08070">
    <property type="entry name" value="MPN_like"/>
    <property type="match status" value="1"/>
</dbReference>
<evidence type="ECO:0000256" key="2">
    <source>
        <dbReference type="ARBA" id="ARBA00022723"/>
    </source>
</evidence>
<proteinExistence type="predicted"/>
<gene>
    <name evidence="7" type="ORF">GRI97_03720</name>
</gene>
<reference evidence="7 8" key="1">
    <citation type="submission" date="2019-12" db="EMBL/GenBank/DDBJ databases">
        <title>Genomic-based taxomic classification of the family Erythrobacteraceae.</title>
        <authorList>
            <person name="Xu L."/>
        </authorList>
    </citation>
    <scope>NUCLEOTIDE SEQUENCE [LARGE SCALE GENOMIC DNA]</scope>
    <source>
        <strain evidence="7 8">S36</strain>
    </source>
</reference>
<dbReference type="RefSeq" id="WP_161389763.1">
    <property type="nucleotide sequence ID" value="NZ_JBHSCP010000001.1"/>
</dbReference>
<dbReference type="GO" id="GO:0008235">
    <property type="term" value="F:metalloexopeptidase activity"/>
    <property type="evidence" value="ECO:0007669"/>
    <property type="project" value="TreeGrafter"/>
</dbReference>
<dbReference type="SUPFAM" id="SSF102712">
    <property type="entry name" value="JAB1/MPN domain"/>
    <property type="match status" value="1"/>
</dbReference>
<evidence type="ECO:0000256" key="4">
    <source>
        <dbReference type="ARBA" id="ARBA00022833"/>
    </source>
</evidence>
<keyword evidence="5" id="KW-0482">Metalloprotease</keyword>
<sequence length="131" mass="14196">MEIEVTSIVLQQMQAAAAMAGAEECCGLMLGDGDGIDALLASRNMAAERERHFEIDPQLLIDAHRAARAGGKRLIGYYHSHPNGLPRPSATDRAMAAGDGMIWAIVARGDVTFWRDDGEQFVPLPYRLSDG</sequence>
<evidence type="ECO:0000313" key="8">
    <source>
        <dbReference type="Proteomes" id="UP000469430"/>
    </source>
</evidence>
<dbReference type="InterPro" id="IPR051929">
    <property type="entry name" value="VirAsm_ModProt"/>
</dbReference>
<evidence type="ECO:0000259" key="6">
    <source>
        <dbReference type="PROSITE" id="PS50249"/>
    </source>
</evidence>